<evidence type="ECO:0000259" key="15">
    <source>
        <dbReference type="Pfam" id="PF01433"/>
    </source>
</evidence>
<evidence type="ECO:0000256" key="14">
    <source>
        <dbReference type="SAM" id="MobiDB-lite"/>
    </source>
</evidence>
<keyword evidence="6" id="KW-0031">Aminopeptidase</keyword>
<dbReference type="GO" id="GO:0006508">
    <property type="term" value="P:proteolysis"/>
    <property type="evidence" value="ECO:0007669"/>
    <property type="project" value="UniProtKB-KW"/>
</dbReference>
<proteinExistence type="inferred from homology"/>
<evidence type="ECO:0000256" key="7">
    <source>
        <dbReference type="ARBA" id="ARBA00022670"/>
    </source>
</evidence>
<dbReference type="PROSITE" id="PS51257">
    <property type="entry name" value="PROKAR_LIPOPROTEIN"/>
    <property type="match status" value="1"/>
</dbReference>
<gene>
    <name evidence="17" type="ORF">C7S10_10320</name>
</gene>
<dbReference type="PANTHER" id="PTHR11533">
    <property type="entry name" value="PROTEASE M1 ZINC METALLOPROTEASE"/>
    <property type="match status" value="1"/>
</dbReference>
<comment type="caution">
    <text evidence="17">The sequence shown here is derived from an EMBL/GenBank/DDBJ whole genome shotgun (WGS) entry which is preliminary data.</text>
</comment>
<name>A0A2R7YYD3_9ACTN</name>
<keyword evidence="9" id="KW-0378">Hydrolase</keyword>
<dbReference type="GO" id="GO:0008270">
    <property type="term" value="F:zinc ion binding"/>
    <property type="evidence" value="ECO:0007669"/>
    <property type="project" value="InterPro"/>
</dbReference>
<evidence type="ECO:0000256" key="6">
    <source>
        <dbReference type="ARBA" id="ARBA00022438"/>
    </source>
</evidence>
<dbReference type="GO" id="GO:0043171">
    <property type="term" value="P:peptide catabolic process"/>
    <property type="evidence" value="ECO:0007669"/>
    <property type="project" value="TreeGrafter"/>
</dbReference>
<dbReference type="Proteomes" id="UP000244867">
    <property type="component" value="Unassembled WGS sequence"/>
</dbReference>
<feature type="domain" description="Aminopeptidase N-like N-terminal" evidence="16">
    <location>
        <begin position="84"/>
        <end position="257"/>
    </location>
</feature>
<dbReference type="InterPro" id="IPR042097">
    <property type="entry name" value="Aminopeptidase_N-like_N_sf"/>
</dbReference>
<evidence type="ECO:0000259" key="16">
    <source>
        <dbReference type="Pfam" id="PF17900"/>
    </source>
</evidence>
<accession>A0A2R7YYD3</accession>
<keyword evidence="11" id="KW-0482">Metalloprotease</keyword>
<evidence type="ECO:0000256" key="13">
    <source>
        <dbReference type="ARBA" id="ARBA00031533"/>
    </source>
</evidence>
<dbReference type="GO" id="GO:0005737">
    <property type="term" value="C:cytoplasm"/>
    <property type="evidence" value="ECO:0007669"/>
    <property type="project" value="TreeGrafter"/>
</dbReference>
<feature type="compositionally biased region" description="Low complexity" evidence="14">
    <location>
        <begin position="30"/>
        <end position="46"/>
    </location>
</feature>
<comment type="catalytic activity">
    <reaction evidence="1">
        <text>Release of an N-terminal amino acid, Xaa-|-Yaa- from a peptide, amide or arylamide. Xaa is preferably Ala, but may be most amino acids including Pro (slow action). When a terminal hydrophobic residue is followed by a prolyl residue, the two may be released as an intact Xaa-Pro dipeptide.</text>
        <dbReference type="EC" id="3.4.11.2"/>
    </reaction>
</comment>
<comment type="cofactor">
    <cofactor evidence="2">
        <name>Zn(2+)</name>
        <dbReference type="ChEBI" id="CHEBI:29105"/>
    </cofactor>
</comment>
<feature type="domain" description="Peptidase M1 membrane alanine aminopeptidase" evidence="15">
    <location>
        <begin position="309"/>
        <end position="484"/>
    </location>
</feature>
<dbReference type="Gene3D" id="2.60.40.1730">
    <property type="entry name" value="tricorn interacting facor f3 domain"/>
    <property type="match status" value="1"/>
</dbReference>
<dbReference type="GO" id="GO:0042277">
    <property type="term" value="F:peptide binding"/>
    <property type="evidence" value="ECO:0007669"/>
    <property type="project" value="TreeGrafter"/>
</dbReference>
<dbReference type="GO" id="GO:0016020">
    <property type="term" value="C:membrane"/>
    <property type="evidence" value="ECO:0007669"/>
    <property type="project" value="TreeGrafter"/>
</dbReference>
<dbReference type="CDD" id="cd09603">
    <property type="entry name" value="M1_APN_like"/>
    <property type="match status" value="1"/>
</dbReference>
<reference evidence="17 18" key="1">
    <citation type="submission" date="2018-03" db="EMBL/GenBank/DDBJ databases">
        <authorList>
            <person name="Keele B.F."/>
        </authorList>
    </citation>
    <scope>NUCLEOTIDE SEQUENCE [LARGE SCALE GENOMIC DNA]</scope>
    <source>
        <strain evidence="17 18">IB-3</strain>
    </source>
</reference>
<dbReference type="AlphaFoldDB" id="A0A2R7YYD3"/>
<evidence type="ECO:0000256" key="1">
    <source>
        <dbReference type="ARBA" id="ARBA00000098"/>
    </source>
</evidence>
<dbReference type="SUPFAM" id="SSF55486">
    <property type="entry name" value="Metalloproteases ('zincins'), catalytic domain"/>
    <property type="match status" value="1"/>
</dbReference>
<dbReference type="PRINTS" id="PR00756">
    <property type="entry name" value="ALADIPTASE"/>
</dbReference>
<dbReference type="GO" id="GO:0005615">
    <property type="term" value="C:extracellular space"/>
    <property type="evidence" value="ECO:0007669"/>
    <property type="project" value="TreeGrafter"/>
</dbReference>
<sequence length="498" mass="54477">MVLARRVCALVATGVLLAGCSQESQERPDVAAPVDAGATAAAARTGEPTVSDRTDPDLALAESTPVEDSVYPAVGGPDVDALLYDLDLAWDPSARRLTATATITFRAARDASTFTLDLAGPLKVSDLTLDGTAAAYAHRGKDLVVREPIVTDDRHELVVTYSGKPRPVPAPTTRGDFSTLGFTVTDRGEVWTMQEPYGAYSWYPVNDQPADKALYDISVTAPDPWTGIANGRLVADASEDGQRTTEFQLDEPASSYLVTLAIGDYEHASNTSKSGVVLDYWYPRGQPMVLSDMAVGNDAIDWIEARLGPYPFSSAGILATDSMSAMETQTMVTIGNNDYVRSPAVIAHELVHQWYGDQVSPADWRDVWLNEGMTMLMQALWEDDHDEGPITRTIREWRAIDQDLRDQYGPPGAYDKAQFGGSNIYYSPGLMWNELRLELGDDEFFRIARSWLASRDNTSATREDIYAHWEKETGRELSAFFDAWITGETTPAPGVPAA</sequence>
<dbReference type="InterPro" id="IPR050344">
    <property type="entry name" value="Peptidase_M1_aminopeptidases"/>
</dbReference>
<dbReference type="GO" id="GO:0070006">
    <property type="term" value="F:metalloaminopeptidase activity"/>
    <property type="evidence" value="ECO:0007669"/>
    <property type="project" value="TreeGrafter"/>
</dbReference>
<keyword evidence="8" id="KW-0479">Metal-binding</keyword>
<evidence type="ECO:0000256" key="12">
    <source>
        <dbReference type="ARBA" id="ARBA00029811"/>
    </source>
</evidence>
<protein>
    <recommendedName>
        <fullName evidence="5">Aminopeptidase N</fullName>
        <ecNumber evidence="4">3.4.11.2</ecNumber>
    </recommendedName>
    <alternativeName>
        <fullName evidence="12">Alanine aminopeptidase</fullName>
    </alternativeName>
    <alternativeName>
        <fullName evidence="13">Lysyl aminopeptidase</fullName>
    </alternativeName>
</protein>
<evidence type="ECO:0000313" key="17">
    <source>
        <dbReference type="EMBL" id="PUA81397.1"/>
    </source>
</evidence>
<keyword evidence="7" id="KW-0645">Protease</keyword>
<evidence type="ECO:0000256" key="9">
    <source>
        <dbReference type="ARBA" id="ARBA00022801"/>
    </source>
</evidence>
<dbReference type="EC" id="3.4.11.2" evidence="4"/>
<dbReference type="GO" id="GO:0016285">
    <property type="term" value="F:alanyl aminopeptidase activity"/>
    <property type="evidence" value="ECO:0007669"/>
    <property type="project" value="UniProtKB-EC"/>
</dbReference>
<dbReference type="InterPro" id="IPR045357">
    <property type="entry name" value="Aminopeptidase_N-like_N"/>
</dbReference>
<evidence type="ECO:0000313" key="18">
    <source>
        <dbReference type="Proteomes" id="UP000244867"/>
    </source>
</evidence>
<dbReference type="Pfam" id="PF17900">
    <property type="entry name" value="Peptidase_M1_N"/>
    <property type="match status" value="1"/>
</dbReference>
<dbReference type="InterPro" id="IPR027268">
    <property type="entry name" value="Peptidase_M4/M1_CTD_sf"/>
</dbReference>
<evidence type="ECO:0000256" key="10">
    <source>
        <dbReference type="ARBA" id="ARBA00022833"/>
    </source>
</evidence>
<evidence type="ECO:0000256" key="8">
    <source>
        <dbReference type="ARBA" id="ARBA00022723"/>
    </source>
</evidence>
<dbReference type="InterPro" id="IPR001930">
    <property type="entry name" value="Peptidase_M1"/>
</dbReference>
<evidence type="ECO:0000256" key="5">
    <source>
        <dbReference type="ARBA" id="ARBA00015611"/>
    </source>
</evidence>
<comment type="similarity">
    <text evidence="3">Belongs to the peptidase M1 family.</text>
</comment>
<dbReference type="InterPro" id="IPR014782">
    <property type="entry name" value="Peptidase_M1_dom"/>
</dbReference>
<dbReference type="PANTHER" id="PTHR11533:SF174">
    <property type="entry name" value="PUROMYCIN-SENSITIVE AMINOPEPTIDASE-RELATED"/>
    <property type="match status" value="1"/>
</dbReference>
<organism evidence="17 18">
    <name type="scientific">Nocardioides currus</name>
    <dbReference type="NCBI Taxonomy" id="2133958"/>
    <lineage>
        <taxon>Bacteria</taxon>
        <taxon>Bacillati</taxon>
        <taxon>Actinomycetota</taxon>
        <taxon>Actinomycetes</taxon>
        <taxon>Propionibacteriales</taxon>
        <taxon>Nocardioidaceae</taxon>
        <taxon>Nocardioides</taxon>
    </lineage>
</organism>
<dbReference type="Gene3D" id="1.10.390.10">
    <property type="entry name" value="Neutral Protease Domain 2"/>
    <property type="match status" value="1"/>
</dbReference>
<evidence type="ECO:0000256" key="4">
    <source>
        <dbReference type="ARBA" id="ARBA00012564"/>
    </source>
</evidence>
<feature type="region of interest" description="Disordered" evidence="14">
    <location>
        <begin position="24"/>
        <end position="56"/>
    </location>
</feature>
<dbReference type="OrthoDB" id="3885507at2"/>
<dbReference type="EMBL" id="PYXZ01000003">
    <property type="protein sequence ID" value="PUA81397.1"/>
    <property type="molecule type" value="Genomic_DNA"/>
</dbReference>
<evidence type="ECO:0000256" key="3">
    <source>
        <dbReference type="ARBA" id="ARBA00010136"/>
    </source>
</evidence>
<dbReference type="SUPFAM" id="SSF63737">
    <property type="entry name" value="Leukotriene A4 hydrolase N-terminal domain"/>
    <property type="match status" value="1"/>
</dbReference>
<evidence type="ECO:0000256" key="11">
    <source>
        <dbReference type="ARBA" id="ARBA00023049"/>
    </source>
</evidence>
<dbReference type="Pfam" id="PF01433">
    <property type="entry name" value="Peptidase_M1"/>
    <property type="match status" value="1"/>
</dbReference>
<keyword evidence="18" id="KW-1185">Reference proteome</keyword>
<evidence type="ECO:0000256" key="2">
    <source>
        <dbReference type="ARBA" id="ARBA00001947"/>
    </source>
</evidence>
<keyword evidence="10" id="KW-0862">Zinc</keyword>